<protein>
    <recommendedName>
        <fullName evidence="1">SEA domain-containing protein</fullName>
    </recommendedName>
</protein>
<dbReference type="InterPro" id="IPR036364">
    <property type="entry name" value="SEA_dom_sf"/>
</dbReference>
<reference evidence="2 3" key="1">
    <citation type="submission" date="2018-08" db="EMBL/GenBank/DDBJ databases">
        <authorList>
            <person name="Laetsch R D."/>
            <person name="Stevens L."/>
            <person name="Kumar S."/>
            <person name="Blaxter L. M."/>
        </authorList>
    </citation>
    <scope>NUCLEOTIDE SEQUENCE [LARGE SCALE GENOMIC DNA]</scope>
</reference>
<evidence type="ECO:0000313" key="3">
    <source>
        <dbReference type="Proteomes" id="UP000276991"/>
    </source>
</evidence>
<organism evidence="2 3">
    <name type="scientific">Acanthocheilonema viteae</name>
    <name type="common">Filarial nematode worm</name>
    <name type="synonym">Dipetalonema viteae</name>
    <dbReference type="NCBI Taxonomy" id="6277"/>
    <lineage>
        <taxon>Eukaryota</taxon>
        <taxon>Metazoa</taxon>
        <taxon>Ecdysozoa</taxon>
        <taxon>Nematoda</taxon>
        <taxon>Chromadorea</taxon>
        <taxon>Rhabditida</taxon>
        <taxon>Spirurina</taxon>
        <taxon>Spiruromorpha</taxon>
        <taxon>Filarioidea</taxon>
        <taxon>Onchocercidae</taxon>
        <taxon>Acanthocheilonema</taxon>
    </lineage>
</organism>
<sequence length="137" mass="15849">MELFVVQTVSSTSLYALRHLEGHFLVTEGPLLKFDGRLLQKNTDEFITHANKIQRQLNFIYRQSDYGWVYVGSEVTKFRFVPAVPALNVTFILKTRSDLNIDVFNFLSVLRNYVRARGFDGNTIDDKSISLEIKHFS</sequence>
<evidence type="ECO:0000259" key="1">
    <source>
        <dbReference type="PROSITE" id="PS50024"/>
    </source>
</evidence>
<dbReference type="Proteomes" id="UP000276991">
    <property type="component" value="Unassembled WGS sequence"/>
</dbReference>
<dbReference type="InterPro" id="IPR000082">
    <property type="entry name" value="SEA_dom"/>
</dbReference>
<gene>
    <name evidence="2" type="ORF">NAV_LOCUS1497</name>
</gene>
<dbReference type="SUPFAM" id="SSF82671">
    <property type="entry name" value="SEA domain"/>
    <property type="match status" value="1"/>
</dbReference>
<dbReference type="OrthoDB" id="5815108at2759"/>
<dbReference type="PROSITE" id="PS50024">
    <property type="entry name" value="SEA"/>
    <property type="match status" value="1"/>
</dbReference>
<dbReference type="Pfam" id="PF01390">
    <property type="entry name" value="SEA"/>
    <property type="match status" value="1"/>
</dbReference>
<feature type="domain" description="SEA" evidence="1">
    <location>
        <begin position="16"/>
        <end position="131"/>
    </location>
</feature>
<dbReference type="Gene3D" id="3.30.70.960">
    <property type="entry name" value="SEA domain"/>
    <property type="match status" value="1"/>
</dbReference>
<evidence type="ECO:0000313" key="2">
    <source>
        <dbReference type="EMBL" id="VBB26667.1"/>
    </source>
</evidence>
<keyword evidence="3" id="KW-1185">Reference proteome</keyword>
<dbReference type="AlphaFoldDB" id="A0A498S4Z0"/>
<proteinExistence type="predicted"/>
<name>A0A498S4Z0_ACAVI</name>
<accession>A0A498S4Z0</accession>
<dbReference type="EMBL" id="UPTC01000130">
    <property type="protein sequence ID" value="VBB26667.1"/>
    <property type="molecule type" value="Genomic_DNA"/>
</dbReference>